<proteinExistence type="predicted"/>
<accession>A0A8S0VKI8</accession>
<dbReference type="EMBL" id="CACTIH010009676">
    <property type="protein sequence ID" value="CAA3032758.1"/>
    <property type="molecule type" value="Genomic_DNA"/>
</dbReference>
<keyword evidence="2" id="KW-1185">Reference proteome</keyword>
<gene>
    <name evidence="1" type="ORF">OLEA9_A036996</name>
</gene>
<comment type="caution">
    <text evidence="1">The sequence shown here is derived from an EMBL/GenBank/DDBJ whole genome shotgun (WGS) entry which is preliminary data.</text>
</comment>
<reference evidence="1 2" key="1">
    <citation type="submission" date="2019-12" db="EMBL/GenBank/DDBJ databases">
        <authorList>
            <person name="Alioto T."/>
            <person name="Alioto T."/>
            <person name="Gomez Garrido J."/>
        </authorList>
    </citation>
    <scope>NUCLEOTIDE SEQUENCE [LARGE SCALE GENOMIC DNA]</scope>
</reference>
<dbReference type="Proteomes" id="UP000594638">
    <property type="component" value="Unassembled WGS sequence"/>
</dbReference>
<organism evidence="1 2">
    <name type="scientific">Olea europaea subsp. europaea</name>
    <dbReference type="NCBI Taxonomy" id="158383"/>
    <lineage>
        <taxon>Eukaryota</taxon>
        <taxon>Viridiplantae</taxon>
        <taxon>Streptophyta</taxon>
        <taxon>Embryophyta</taxon>
        <taxon>Tracheophyta</taxon>
        <taxon>Spermatophyta</taxon>
        <taxon>Magnoliopsida</taxon>
        <taxon>eudicotyledons</taxon>
        <taxon>Gunneridae</taxon>
        <taxon>Pentapetalae</taxon>
        <taxon>asterids</taxon>
        <taxon>lamiids</taxon>
        <taxon>Lamiales</taxon>
        <taxon>Oleaceae</taxon>
        <taxon>Oleeae</taxon>
        <taxon>Olea</taxon>
    </lineage>
</organism>
<name>A0A8S0VKI8_OLEEU</name>
<sequence>MFYANGNARVFHSEECGETYSLQFDTFVKGHIIDINKETLFDLFKLEYSGELYHSKFDREAACKAVFDEIEHDHVENEANKLKMQERILHLILVYNLKPRFSKISTVTREDLWFMWKVIKGERPNLAHYVLTGMTTSVLSPTKTRLRYGMVISVIRNHYKVDFSNEVALSPRPNSELNQSTLKSIGYVLKNGIERIPRLRKFKYVHKGSTSQSPLPPKAAFRKDLDKLVECWEITSGALASHTSKFASFSEESKQHYESLATRLRALSADLCTGFVTMIERQTRMEAYQKGIEQRLKALEEAASENNKRKRKVKTPKT</sequence>
<dbReference type="AlphaFoldDB" id="A0A8S0VKI8"/>
<protein>
    <submittedName>
        <fullName evidence="1">Uncharacterized protein</fullName>
    </submittedName>
</protein>
<dbReference type="OrthoDB" id="848707at2759"/>
<evidence type="ECO:0000313" key="2">
    <source>
        <dbReference type="Proteomes" id="UP000594638"/>
    </source>
</evidence>
<dbReference type="Gramene" id="OE9A036996T1">
    <property type="protein sequence ID" value="OE9A036996C1"/>
    <property type="gene ID" value="OE9A036996"/>
</dbReference>
<evidence type="ECO:0000313" key="1">
    <source>
        <dbReference type="EMBL" id="CAA3032758.1"/>
    </source>
</evidence>